<dbReference type="AlphaFoldDB" id="A0A521C8I9"/>
<dbReference type="EMBL" id="FXTB01000002">
    <property type="protein sequence ID" value="SMO55121.1"/>
    <property type="molecule type" value="Genomic_DNA"/>
</dbReference>
<sequence>MKIKYRLLLVCMVFIYSASYSQVAQMVQDQVIESQLLKAALDLKARGDYVKPQELESQVKSRVGKLKLNSAVGASANKIEDYYEVQKNKTLIIARLWNQPDGQSNILYKSCAFPITSDGVCVTNHHVFRLHPEKMEDILYIVMDYEGNVYEIEEVLTGSYQDDMAVFKLKGEPKMSPVAIGREPKVGDKVKLVSHPAGSYYYYSQGYITRSYWYADNKSKRMSMTADFSLGSSGAPICDINGNLVGVVANTYYLPMGQNPQIIVKEFSPVSNLFKLIGID</sequence>
<feature type="signal peptide" evidence="1">
    <location>
        <begin position="1"/>
        <end position="23"/>
    </location>
</feature>
<reference evidence="2 3" key="1">
    <citation type="submission" date="2017-05" db="EMBL/GenBank/DDBJ databases">
        <authorList>
            <person name="Varghese N."/>
            <person name="Submissions S."/>
        </authorList>
    </citation>
    <scope>NUCLEOTIDE SEQUENCE [LARGE SCALE GENOMIC DNA]</scope>
    <source>
        <strain evidence="2 3">DSM 27040</strain>
    </source>
</reference>
<keyword evidence="1" id="KW-0732">Signal</keyword>
<accession>A0A521C8I9</accession>
<gene>
    <name evidence="2" type="ORF">SAMN06265379_102424</name>
</gene>
<dbReference type="RefSeq" id="WP_142532709.1">
    <property type="nucleotide sequence ID" value="NZ_FXTB01000002.1"/>
</dbReference>
<dbReference type="Gene3D" id="2.40.10.120">
    <property type="match status" value="1"/>
</dbReference>
<organism evidence="2 3">
    <name type="scientific">Saccharicrinis carchari</name>
    <dbReference type="NCBI Taxonomy" id="1168039"/>
    <lineage>
        <taxon>Bacteria</taxon>
        <taxon>Pseudomonadati</taxon>
        <taxon>Bacteroidota</taxon>
        <taxon>Bacteroidia</taxon>
        <taxon>Marinilabiliales</taxon>
        <taxon>Marinilabiliaceae</taxon>
        <taxon>Saccharicrinis</taxon>
    </lineage>
</organism>
<dbReference type="SUPFAM" id="SSF50494">
    <property type="entry name" value="Trypsin-like serine proteases"/>
    <property type="match status" value="1"/>
</dbReference>
<dbReference type="Pfam" id="PF13365">
    <property type="entry name" value="Trypsin_2"/>
    <property type="match status" value="1"/>
</dbReference>
<name>A0A521C8I9_SACCC</name>
<dbReference type="Proteomes" id="UP000319040">
    <property type="component" value="Unassembled WGS sequence"/>
</dbReference>
<evidence type="ECO:0000313" key="2">
    <source>
        <dbReference type="EMBL" id="SMO55121.1"/>
    </source>
</evidence>
<keyword evidence="3" id="KW-1185">Reference proteome</keyword>
<dbReference type="OrthoDB" id="636533at2"/>
<evidence type="ECO:0000313" key="3">
    <source>
        <dbReference type="Proteomes" id="UP000319040"/>
    </source>
</evidence>
<dbReference type="InterPro" id="IPR009003">
    <property type="entry name" value="Peptidase_S1_PA"/>
</dbReference>
<proteinExistence type="predicted"/>
<evidence type="ECO:0000256" key="1">
    <source>
        <dbReference type="SAM" id="SignalP"/>
    </source>
</evidence>
<feature type="chain" id="PRO_5021956235" evidence="1">
    <location>
        <begin position="24"/>
        <end position="280"/>
    </location>
</feature>
<protein>
    <submittedName>
        <fullName evidence="2">Trypsin-like peptidase domain-containing protein</fullName>
    </submittedName>
</protein>